<dbReference type="EMBL" id="BAAAYR010000001">
    <property type="protein sequence ID" value="GAA3554854.1"/>
    <property type="molecule type" value="Genomic_DNA"/>
</dbReference>
<comment type="caution">
    <text evidence="8">The sequence shown here is derived from an EMBL/GenBank/DDBJ whole genome shotgun (WGS) entry which is preliminary data.</text>
</comment>
<name>A0ABP6WPY0_9ACTN</name>
<keyword evidence="3 5" id="KW-0732">Signal</keyword>
<evidence type="ECO:0000313" key="9">
    <source>
        <dbReference type="Proteomes" id="UP001500767"/>
    </source>
</evidence>
<keyword evidence="2" id="KW-0964">Secreted</keyword>
<reference evidence="9" key="1">
    <citation type="journal article" date="2019" name="Int. J. Syst. Evol. Microbiol.">
        <title>The Global Catalogue of Microorganisms (GCM) 10K type strain sequencing project: providing services to taxonomists for standard genome sequencing and annotation.</title>
        <authorList>
            <consortium name="The Broad Institute Genomics Platform"/>
            <consortium name="The Broad Institute Genome Sequencing Center for Infectious Disease"/>
            <person name="Wu L."/>
            <person name="Ma J."/>
        </authorList>
    </citation>
    <scope>NUCLEOTIDE SEQUENCE [LARGE SCALE GENOMIC DNA]</scope>
    <source>
        <strain evidence="9">JCM 16540</strain>
    </source>
</reference>
<dbReference type="Pfam" id="PF05901">
    <property type="entry name" value="Excalibur"/>
    <property type="match status" value="1"/>
</dbReference>
<evidence type="ECO:0008006" key="10">
    <source>
        <dbReference type="Google" id="ProtNLM"/>
    </source>
</evidence>
<organism evidence="8 9">
    <name type="scientific">Microlunatus spumicola</name>
    <dbReference type="NCBI Taxonomy" id="81499"/>
    <lineage>
        <taxon>Bacteria</taxon>
        <taxon>Bacillati</taxon>
        <taxon>Actinomycetota</taxon>
        <taxon>Actinomycetes</taxon>
        <taxon>Propionibacteriales</taxon>
        <taxon>Propionibacteriaceae</taxon>
        <taxon>Microlunatus</taxon>
    </lineage>
</organism>
<sequence>MVRALSLLRPAAVLSAALLVAGLVPSGSATAAPLDGPAMTVTVFPSPEMPFWPGLGESPEQAANLGSMPGSVVLRANITNTGSETLRDFSVTTRLAQSTTSSNVSCDYNPEGVQLPPGDGPVLLPGLFAQCFGLGLSGVTDDAVADLVTTATARGADTGTLITVVKHYYAIAQDDSDKVGDLVWLDADRDGVHDDGESGIAGVRLTIAGPDGKPATNLYQQDQVIEPQTTDAEGHYLFKHLRPIADGERYTVTVDPDSSALQGLQPTLSGVGSAATDSSTGSGQSSEWMGGTGSQDTSVDFGFVTASTPPPVDPPAPGKAPVALTADASPEPATIGSTIKITGSVRRAGQPYKAPTVLEFRPDGADAYAPLKKVKSSSRGTLTGSVKASVSGTFRYRFAGDDTTEAGVAAGDHVEVRKASVALTVAAPASATKGKTIKVVGSVTREGKKYKTSTVLEFRADGDAAYAKVKTVRSNSKGKLSTGVKANASGTFRYRYAGSSANAAAASTGDHVAVKPKPPSKPKPKAYKNCMALTRVYPHGVGRTGAKDKGGSVADFTRDTKAYTLNKKSDRDKDGIACER</sequence>
<dbReference type="InterPro" id="IPR033764">
    <property type="entry name" value="Sdr_B"/>
</dbReference>
<proteinExistence type="predicted"/>
<gene>
    <name evidence="8" type="ORF">GCM10022197_07510</name>
</gene>
<keyword evidence="9" id="KW-1185">Reference proteome</keyword>
<accession>A0ABP6WPY0</accession>
<evidence type="ECO:0000259" key="7">
    <source>
        <dbReference type="Pfam" id="PF17210"/>
    </source>
</evidence>
<evidence type="ECO:0000256" key="2">
    <source>
        <dbReference type="ARBA" id="ARBA00022525"/>
    </source>
</evidence>
<evidence type="ECO:0000256" key="5">
    <source>
        <dbReference type="SAM" id="SignalP"/>
    </source>
</evidence>
<evidence type="ECO:0000256" key="4">
    <source>
        <dbReference type="SAM" id="MobiDB-lite"/>
    </source>
</evidence>
<comment type="subcellular location">
    <subcellularLocation>
        <location evidence="1">Secreted</location>
    </subcellularLocation>
</comment>
<feature type="signal peptide" evidence="5">
    <location>
        <begin position="1"/>
        <end position="31"/>
    </location>
</feature>
<dbReference type="Gene3D" id="2.60.40.10">
    <property type="entry name" value="Immunoglobulins"/>
    <property type="match status" value="1"/>
</dbReference>
<feature type="region of interest" description="Disordered" evidence="4">
    <location>
        <begin position="261"/>
        <end position="295"/>
    </location>
</feature>
<feature type="domain" description="Excalibur calcium-binding" evidence="6">
    <location>
        <begin position="527"/>
        <end position="579"/>
    </location>
</feature>
<dbReference type="Proteomes" id="UP001500767">
    <property type="component" value="Unassembled WGS sequence"/>
</dbReference>
<dbReference type="InterPro" id="IPR013783">
    <property type="entry name" value="Ig-like_fold"/>
</dbReference>
<dbReference type="Pfam" id="PF17210">
    <property type="entry name" value="SdrD_B"/>
    <property type="match status" value="1"/>
</dbReference>
<evidence type="ECO:0000313" key="8">
    <source>
        <dbReference type="EMBL" id="GAA3554854.1"/>
    </source>
</evidence>
<dbReference type="SUPFAM" id="SSF117074">
    <property type="entry name" value="Hypothetical protein PA1324"/>
    <property type="match status" value="1"/>
</dbReference>
<evidence type="ECO:0000256" key="1">
    <source>
        <dbReference type="ARBA" id="ARBA00004613"/>
    </source>
</evidence>
<feature type="chain" id="PRO_5046925939" description="Excalibur calcium-binding domain-containing protein" evidence="5">
    <location>
        <begin position="32"/>
        <end position="580"/>
    </location>
</feature>
<protein>
    <recommendedName>
        <fullName evidence="10">Excalibur calcium-binding domain-containing protein</fullName>
    </recommendedName>
</protein>
<feature type="domain" description="SD-repeat containing protein B" evidence="7">
    <location>
        <begin position="178"/>
        <end position="303"/>
    </location>
</feature>
<dbReference type="InterPro" id="IPR008613">
    <property type="entry name" value="Excalibur_Ca-bd_domain"/>
</dbReference>
<feature type="compositionally biased region" description="Low complexity" evidence="4">
    <location>
        <begin position="269"/>
        <end position="286"/>
    </location>
</feature>
<evidence type="ECO:0000256" key="3">
    <source>
        <dbReference type="ARBA" id="ARBA00022729"/>
    </source>
</evidence>
<evidence type="ECO:0000259" key="6">
    <source>
        <dbReference type="Pfam" id="PF05901"/>
    </source>
</evidence>